<dbReference type="EMBL" id="JAVFKY010000005">
    <property type="protein sequence ID" value="KAK5576188.1"/>
    <property type="molecule type" value="Genomic_DNA"/>
</dbReference>
<evidence type="ECO:0000256" key="2">
    <source>
        <dbReference type="ARBA" id="ARBA00021099"/>
    </source>
</evidence>
<dbReference type="InterPro" id="IPR007135">
    <property type="entry name" value="Atg3/Atg10"/>
</dbReference>
<accession>A0AAN7TVG1</accession>
<keyword evidence="4" id="KW-0833">Ubl conjugation pathway</keyword>
<dbReference type="GO" id="GO:0061651">
    <property type="term" value="F:Atg12 conjugating enzyme activity"/>
    <property type="evidence" value="ECO:0007669"/>
    <property type="project" value="TreeGrafter"/>
</dbReference>
<name>A0AAN7TVG1_9MYCE</name>
<dbReference type="Proteomes" id="UP001344447">
    <property type="component" value="Unassembled WGS sequence"/>
</dbReference>
<evidence type="ECO:0000256" key="4">
    <source>
        <dbReference type="ARBA" id="ARBA00022786"/>
    </source>
</evidence>
<evidence type="ECO:0000256" key="1">
    <source>
        <dbReference type="ARBA" id="ARBA00005696"/>
    </source>
</evidence>
<dbReference type="Gene3D" id="3.30.1460.50">
    <property type="match status" value="1"/>
</dbReference>
<gene>
    <name evidence="7" type="ORF">RB653_007329</name>
</gene>
<evidence type="ECO:0000256" key="3">
    <source>
        <dbReference type="ARBA" id="ARBA00022679"/>
    </source>
</evidence>
<dbReference type="GO" id="GO:0032446">
    <property type="term" value="P:protein modification by small protein conjugation"/>
    <property type="evidence" value="ECO:0007669"/>
    <property type="project" value="TreeGrafter"/>
</dbReference>
<evidence type="ECO:0000313" key="8">
    <source>
        <dbReference type="Proteomes" id="UP001344447"/>
    </source>
</evidence>
<comment type="caution">
    <text evidence="7">The sequence shown here is derived from an EMBL/GenBank/DDBJ whole genome shotgun (WGS) entry which is preliminary data.</text>
</comment>
<keyword evidence="3" id="KW-0808">Transferase</keyword>
<evidence type="ECO:0000313" key="7">
    <source>
        <dbReference type="EMBL" id="KAK5576188.1"/>
    </source>
</evidence>
<organism evidence="7 8">
    <name type="scientific">Dictyostelium firmibasis</name>
    <dbReference type="NCBI Taxonomy" id="79012"/>
    <lineage>
        <taxon>Eukaryota</taxon>
        <taxon>Amoebozoa</taxon>
        <taxon>Evosea</taxon>
        <taxon>Eumycetozoa</taxon>
        <taxon>Dictyostelia</taxon>
        <taxon>Dictyosteliales</taxon>
        <taxon>Dictyosteliaceae</taxon>
        <taxon>Dictyostelium</taxon>
    </lineage>
</organism>
<evidence type="ECO:0000256" key="5">
    <source>
        <dbReference type="ARBA" id="ARBA00023006"/>
    </source>
</evidence>
<dbReference type="AlphaFoldDB" id="A0AAN7TVG1"/>
<dbReference type="GO" id="GO:0000422">
    <property type="term" value="P:autophagy of mitochondrion"/>
    <property type="evidence" value="ECO:0007669"/>
    <property type="project" value="TreeGrafter"/>
</dbReference>
<dbReference type="GO" id="GO:0000045">
    <property type="term" value="P:autophagosome assembly"/>
    <property type="evidence" value="ECO:0007669"/>
    <property type="project" value="TreeGrafter"/>
</dbReference>
<reference evidence="7 8" key="1">
    <citation type="submission" date="2023-11" db="EMBL/GenBank/DDBJ databases">
        <title>Dfirmibasis_genome.</title>
        <authorList>
            <person name="Edelbroek B."/>
            <person name="Kjellin J."/>
            <person name="Jerlstrom-Hultqvist J."/>
            <person name="Soderbom F."/>
        </authorList>
    </citation>
    <scope>NUCLEOTIDE SEQUENCE [LARGE SCALE GENOMIC DNA]</scope>
    <source>
        <strain evidence="7 8">TNS-C-14</strain>
    </source>
</reference>
<dbReference type="GO" id="GO:0005829">
    <property type="term" value="C:cytosol"/>
    <property type="evidence" value="ECO:0007669"/>
    <property type="project" value="TreeGrafter"/>
</dbReference>
<dbReference type="Pfam" id="PF03987">
    <property type="entry name" value="Autophagy_act_C"/>
    <property type="match status" value="1"/>
</dbReference>
<evidence type="ECO:0000256" key="6">
    <source>
        <dbReference type="ARBA" id="ARBA00029833"/>
    </source>
</evidence>
<keyword evidence="8" id="KW-1185">Reference proteome</keyword>
<dbReference type="PANTHER" id="PTHR14957">
    <property type="entry name" value="UBIQUITIN-LIKE-CONJUGATING ENZYME ATG10"/>
    <property type="match status" value="1"/>
</dbReference>
<dbReference type="PANTHER" id="PTHR14957:SF1">
    <property type="entry name" value="UBIQUITIN-LIKE-CONJUGATING ENZYME ATG10"/>
    <property type="match status" value="1"/>
</dbReference>
<sequence>MLSAKDFRDQSIKLINKWNTIIDNEIPWQWNEIRELNNESKGYLTTKRYHYSNINNNTNDNDNCNNNNNNYFDEIEETIDSSTITNINNNNNNNNNNNSNSEKNIILFQFDIIYSKSYQVPVLYLNAFFSIDSSPLTWNEIWINLPLSNFDKNQQSTIPYITQVEHPILGSPCYQLHPCETDNLMKLVLLKEKENDNYDDDNEKDYFKDYYLLSWLSIIGPMVNIKIPFELLKIIE</sequence>
<comment type="similarity">
    <text evidence="1">Belongs to the ATG10 family.</text>
</comment>
<protein>
    <recommendedName>
        <fullName evidence="2">Ubiquitin-like-conjugating enzyme ATG10</fullName>
    </recommendedName>
    <alternativeName>
        <fullName evidence="6">Autophagy-related protein 10</fullName>
    </alternativeName>
</protein>
<keyword evidence="5" id="KW-0072">Autophagy</keyword>
<proteinExistence type="inferred from homology"/>